<dbReference type="AlphaFoldDB" id="A0A1A8XYB4"/>
<dbReference type="InterPro" id="IPR051610">
    <property type="entry name" value="GPI/OXD"/>
</dbReference>
<feature type="domain" description="Cupin type-2" evidence="2">
    <location>
        <begin position="98"/>
        <end position="170"/>
    </location>
</feature>
<dbReference type="InterPro" id="IPR014710">
    <property type="entry name" value="RmlC-like_jellyroll"/>
</dbReference>
<proteinExistence type="predicted"/>
<evidence type="ECO:0000313" key="4">
    <source>
        <dbReference type="Proteomes" id="UP000199169"/>
    </source>
</evidence>
<dbReference type="CDD" id="cd02224">
    <property type="entry name" value="cupin_SPO2919-like"/>
    <property type="match status" value="1"/>
</dbReference>
<keyword evidence="1" id="KW-0479">Metal-binding</keyword>
<dbReference type="RefSeq" id="WP_342674068.1">
    <property type="nucleotide sequence ID" value="NZ_FLQX01000145.1"/>
</dbReference>
<dbReference type="InterPro" id="IPR011051">
    <property type="entry name" value="RmlC_Cupin_sf"/>
</dbReference>
<keyword evidence="4" id="KW-1185">Reference proteome</keyword>
<name>A0A1A8XYB4_9PROT</name>
<dbReference type="Proteomes" id="UP000199169">
    <property type="component" value="Unassembled WGS sequence"/>
</dbReference>
<protein>
    <recommendedName>
        <fullName evidence="2">Cupin type-2 domain-containing protein</fullName>
    </recommendedName>
</protein>
<sequence>MATALDLIDGRLDDALRMEAINGYLSIGDSSRAFRYARAPGAPFLPTFKGRNVMSEERNPVVNLDALDLVTQENGERFEAAMAQIGPRTGARKLGARLCVVPPGKAAWPYHAHVVNEEMIVVLAGKGTLRLGDRERPLRAGDVVALLPGGVESAHQIVNCSTGPLRYLCVSTMEQPDIGIYPDSGKFFVLAGSPPGGDKDKRSFSHIGRMADAVGYWDGEG</sequence>
<dbReference type="Pfam" id="PF07883">
    <property type="entry name" value="Cupin_2"/>
    <property type="match status" value="1"/>
</dbReference>
<evidence type="ECO:0000259" key="2">
    <source>
        <dbReference type="Pfam" id="PF07883"/>
    </source>
</evidence>
<dbReference type="Gene3D" id="2.60.120.10">
    <property type="entry name" value="Jelly Rolls"/>
    <property type="match status" value="1"/>
</dbReference>
<reference evidence="3 4" key="1">
    <citation type="submission" date="2016-06" db="EMBL/GenBank/DDBJ databases">
        <authorList>
            <person name="Kjaerup R.B."/>
            <person name="Dalgaard T.S."/>
            <person name="Juul-Madsen H.R."/>
        </authorList>
    </citation>
    <scope>NUCLEOTIDE SEQUENCE [LARGE SCALE GENOMIC DNA]</scope>
    <source>
        <strain evidence="3">3</strain>
    </source>
</reference>
<accession>A0A1A8XYB4</accession>
<dbReference type="PANTHER" id="PTHR35848">
    <property type="entry name" value="OXALATE-BINDING PROTEIN"/>
    <property type="match status" value="1"/>
</dbReference>
<dbReference type="EMBL" id="FLQX01000145">
    <property type="protein sequence ID" value="SBT09043.1"/>
    <property type="molecule type" value="Genomic_DNA"/>
</dbReference>
<evidence type="ECO:0000313" key="3">
    <source>
        <dbReference type="EMBL" id="SBT09043.1"/>
    </source>
</evidence>
<dbReference type="PANTHER" id="PTHR35848:SF6">
    <property type="entry name" value="CUPIN TYPE-2 DOMAIN-CONTAINING PROTEIN"/>
    <property type="match status" value="1"/>
</dbReference>
<dbReference type="STRING" id="1860102.ACCAA_660081"/>
<gene>
    <name evidence="3" type="ORF">ACCAA_660081</name>
</gene>
<evidence type="ECO:0000256" key="1">
    <source>
        <dbReference type="ARBA" id="ARBA00022723"/>
    </source>
</evidence>
<dbReference type="SUPFAM" id="SSF51182">
    <property type="entry name" value="RmlC-like cupins"/>
    <property type="match status" value="1"/>
</dbReference>
<dbReference type="GO" id="GO:0046872">
    <property type="term" value="F:metal ion binding"/>
    <property type="evidence" value="ECO:0007669"/>
    <property type="project" value="UniProtKB-KW"/>
</dbReference>
<dbReference type="InterPro" id="IPR013096">
    <property type="entry name" value="Cupin_2"/>
</dbReference>
<organism evidence="3 4">
    <name type="scientific">Candidatus Accumulibacter aalborgensis</name>
    <dbReference type="NCBI Taxonomy" id="1860102"/>
    <lineage>
        <taxon>Bacteria</taxon>
        <taxon>Pseudomonadati</taxon>
        <taxon>Pseudomonadota</taxon>
        <taxon>Betaproteobacteria</taxon>
        <taxon>Candidatus Accumulibacter</taxon>
    </lineage>
</organism>